<organism evidence="1 2">
    <name type="scientific">Thermoproteus sp. AZ2</name>
    <dbReference type="NCBI Taxonomy" id="1609232"/>
    <lineage>
        <taxon>Archaea</taxon>
        <taxon>Thermoproteota</taxon>
        <taxon>Thermoprotei</taxon>
        <taxon>Thermoproteales</taxon>
        <taxon>Thermoproteaceae</taxon>
        <taxon>Thermoproteus</taxon>
    </lineage>
</organism>
<evidence type="ECO:0000313" key="2">
    <source>
        <dbReference type="Proteomes" id="UP000033636"/>
    </source>
</evidence>
<evidence type="ECO:0000313" key="1">
    <source>
        <dbReference type="EMBL" id="MFB6490311.1"/>
    </source>
</evidence>
<comment type="caution">
    <text evidence="1">The sequence shown here is derived from an EMBL/GenBank/DDBJ whole genome shotgun (WGS) entry which is preliminary data.</text>
</comment>
<dbReference type="Proteomes" id="UP000033636">
    <property type="component" value="Unassembled WGS sequence"/>
</dbReference>
<gene>
    <name evidence="1" type="ORF">TU35_003530</name>
</gene>
<name>A0ACC6V029_9CREN</name>
<sequence length="566" mass="62658">MRAEFKERVKLYREAGIAIESLSLGCSVKVDLYDVLYPAIQLLSGELSRLNLVIAPREDAAIMRGESAELTRLYLDVEEPKIDPALIESLAPDLAIVLVQLYMAKASSPDKFAEYAARLYRALGSSRHRVWLGKGHSIVSTKRGSEFFMVDFLKTRGTGYILANNDTIQVIDPSEDLDSPLQAAVAVNNALNDLYIKGVYKDVHIAPVYDAPQQYLDGVRKAVLSHAAGLGKVVDAPQPNKGYLLLGATAWGYLDREPPTFYKHIDKGFVVLVTRPFGELAYFTTYVAINTDDELLKAFEREVMTLDELEREKKRVLELMATPNVEIAKVIYKYLPELGDRFRPEEHIAATIDVSGPGIFVFKEVGERAEADVELFDVPLLGPKISRFAAQNYIMPDATAGTNGAVAIFVHEALADELLKELRKIPGLSPRVIGRVVGRGEGKLIVPRDALDYISSAKLRGKLEAQAEVLSGLSTRAKRPGRAKIVFEGEVQGVGFRPLARAKAKALGLYGYAKNLPDGRVEVVVEGDVERIKRLAEVLCPEGANCRVSEMTWEEYRGEFKDFDIL</sequence>
<protein>
    <submittedName>
        <fullName evidence="1">SelD-related putative sulfur metabolism protein</fullName>
    </submittedName>
</protein>
<reference evidence="1" key="1">
    <citation type="submission" date="2024-07" db="EMBL/GenBank/DDBJ databases">
        <title>Metagenome and Metagenome-Assembled Genomes of Archaea from a hot spring from the geothermal field of Los Azufres, Mexico.</title>
        <authorList>
            <person name="Marin-Paredes R."/>
            <person name="Martinez-Romero E."/>
            <person name="Servin-Garciduenas L.E."/>
        </authorList>
    </citation>
    <scope>NUCLEOTIDE SEQUENCE</scope>
</reference>
<proteinExistence type="predicted"/>
<accession>A0ACC6V029</accession>
<dbReference type="EMBL" id="JZWT02000007">
    <property type="protein sequence ID" value="MFB6490311.1"/>
    <property type="molecule type" value="Genomic_DNA"/>
</dbReference>